<keyword evidence="3" id="KW-1003">Cell membrane</keyword>
<proteinExistence type="inferred from homology"/>
<comment type="subcellular location">
    <subcellularLocation>
        <location evidence="1">Cell membrane</location>
        <topology evidence="1">Multi-pass membrane protein</topology>
    </subcellularLocation>
    <subcellularLocation>
        <location evidence="7">Membrane</location>
        <topology evidence="7">Multi-pass membrane protein</topology>
    </subcellularLocation>
</comment>
<dbReference type="Pfam" id="PF09815">
    <property type="entry name" value="XK-related"/>
    <property type="match status" value="1"/>
</dbReference>
<feature type="region of interest" description="Disordered" evidence="8">
    <location>
        <begin position="661"/>
        <end position="739"/>
    </location>
</feature>
<dbReference type="PANTHER" id="PTHR16024">
    <property type="entry name" value="XK-RELATED PROTEIN"/>
    <property type="match status" value="1"/>
</dbReference>
<dbReference type="Proteomes" id="UP000076858">
    <property type="component" value="Unassembled WGS sequence"/>
</dbReference>
<evidence type="ECO:0000256" key="4">
    <source>
        <dbReference type="ARBA" id="ARBA00022692"/>
    </source>
</evidence>
<dbReference type="InterPro" id="IPR050895">
    <property type="entry name" value="XK-related_scramblase"/>
</dbReference>
<keyword evidence="6 7" id="KW-0472">Membrane</keyword>
<dbReference type="PANTHER" id="PTHR16024:SF4">
    <property type="entry name" value="XK-RELATED PROTEIN"/>
    <property type="match status" value="1"/>
</dbReference>
<feature type="transmembrane region" description="Helical" evidence="7">
    <location>
        <begin position="86"/>
        <end position="105"/>
    </location>
</feature>
<feature type="transmembrane region" description="Helical" evidence="7">
    <location>
        <begin position="286"/>
        <end position="305"/>
    </location>
</feature>
<keyword evidence="5 7" id="KW-1133">Transmembrane helix</keyword>
<protein>
    <recommendedName>
        <fullName evidence="7">XK-related protein</fullName>
    </recommendedName>
</protein>
<evidence type="ECO:0000256" key="6">
    <source>
        <dbReference type="ARBA" id="ARBA00023136"/>
    </source>
</evidence>
<evidence type="ECO:0000256" key="2">
    <source>
        <dbReference type="ARBA" id="ARBA00008789"/>
    </source>
</evidence>
<gene>
    <name evidence="9" type="ORF">APZ42_015348</name>
</gene>
<evidence type="ECO:0000256" key="1">
    <source>
        <dbReference type="ARBA" id="ARBA00004651"/>
    </source>
</evidence>
<reference evidence="9 10" key="1">
    <citation type="submission" date="2016-03" db="EMBL/GenBank/DDBJ databases">
        <title>EvidentialGene: Evidence-directed Construction of Genes on Genomes.</title>
        <authorList>
            <person name="Gilbert D.G."/>
            <person name="Choi J.-H."/>
            <person name="Mockaitis K."/>
            <person name="Colbourne J."/>
            <person name="Pfrender M."/>
        </authorList>
    </citation>
    <scope>NUCLEOTIDE SEQUENCE [LARGE SCALE GENOMIC DNA]</scope>
    <source>
        <strain evidence="9 10">Xinb3</strain>
        <tissue evidence="9">Complete organism</tissue>
    </source>
</reference>
<feature type="transmembrane region" description="Helical" evidence="7">
    <location>
        <begin position="160"/>
        <end position="178"/>
    </location>
</feature>
<feature type="region of interest" description="Disordered" evidence="8">
    <location>
        <begin position="506"/>
        <end position="562"/>
    </location>
</feature>
<organism evidence="9 10">
    <name type="scientific">Daphnia magna</name>
    <dbReference type="NCBI Taxonomy" id="35525"/>
    <lineage>
        <taxon>Eukaryota</taxon>
        <taxon>Metazoa</taxon>
        <taxon>Ecdysozoa</taxon>
        <taxon>Arthropoda</taxon>
        <taxon>Crustacea</taxon>
        <taxon>Branchiopoda</taxon>
        <taxon>Diplostraca</taxon>
        <taxon>Cladocera</taxon>
        <taxon>Anomopoda</taxon>
        <taxon>Daphniidae</taxon>
        <taxon>Daphnia</taxon>
    </lineage>
</organism>
<dbReference type="OrthoDB" id="6347709at2759"/>
<comment type="caution">
    <text evidence="9">The sequence shown here is derived from an EMBL/GenBank/DDBJ whole genome shotgun (WGS) entry which is preliminary data.</text>
</comment>
<feature type="transmembrane region" description="Helical" evidence="7">
    <location>
        <begin position="261"/>
        <end position="280"/>
    </location>
</feature>
<feature type="transmembrane region" description="Helical" evidence="7">
    <location>
        <begin position="222"/>
        <end position="241"/>
    </location>
</feature>
<keyword evidence="4 7" id="KW-0812">Transmembrane</keyword>
<keyword evidence="10" id="KW-1185">Reference proteome</keyword>
<feature type="transmembrane region" description="Helical" evidence="7">
    <location>
        <begin position="12"/>
        <end position="36"/>
    </location>
</feature>
<sequence>MTQEFLPLCDVLFNIISMASYFCDVVFDVITAYTLYQQQQYVWLTLAVLFITSSLIVSQLLSAKWFLERHSSCQPTNDEDNDEKDVNRGSLIAMHLAGIGVLWRYSKLFIPVDLRIVKHEVRDLCMLRLVHAFIEAAPMLLVQLYLIWLKPHRDEVKDLNIVSTVLSLVSVCWALASFNKNVRRQNVHKLVLTWLGVIFQFLWRLGTVTSRAIALTVYATVYGYWVFLVIGLHWLSMFFWLISPRNVFHGDKMSKIKKDAYCALIAVVYIFCYVNLQHVNPRMKMAAFYVTMFLENTLLVAVWLIGVHHEEPWYHELATVTMFLSFIVGVIFLGIYYRYFHVKRLSYPSTGSYPTNNNPPEPYSYVTPSGTYVVSESISNPDGLSKNCSNNPNSGTFIKQNGHTVYCTENPPYVPGVFNCRFNPAMMRKKKKPTTFVPPPVPVLPSMTVNGGGKMSQPFWKRPLHPRSGSSENEGSICSRIDIQLKLQEKKRQQLAELRVIEEEIKQGKLKRPPQSDVSESGTLKQPIPRSKKQPWPSGPSIPDPPIFAYGSQGESGHRKYRSKTPEILLSAHHLEHSRVYYDYCDPRWRNGPSYHPQGSVESGTGQWDRTYTVTSVSSKSGGGGGGGGVIYKSYRNPSDIDSQISLPRSYTLPREFKYKKPKSRKAIRTEHFIHSTNSSDGDVDSADDNDVDNTQGSVMPPSLPPHPHALPYNAYGNRNRMQSPFRGWGLPNQHETKL</sequence>
<name>A0A162PEX5_9CRUS</name>
<evidence type="ECO:0000256" key="8">
    <source>
        <dbReference type="SAM" id="MobiDB-lite"/>
    </source>
</evidence>
<evidence type="ECO:0000256" key="5">
    <source>
        <dbReference type="ARBA" id="ARBA00022989"/>
    </source>
</evidence>
<feature type="transmembrane region" description="Helical" evidence="7">
    <location>
        <begin position="317"/>
        <end position="339"/>
    </location>
</feature>
<evidence type="ECO:0000313" key="10">
    <source>
        <dbReference type="Proteomes" id="UP000076858"/>
    </source>
</evidence>
<feature type="transmembrane region" description="Helical" evidence="7">
    <location>
        <begin position="190"/>
        <end position="210"/>
    </location>
</feature>
<feature type="transmembrane region" description="Helical" evidence="7">
    <location>
        <begin position="126"/>
        <end position="148"/>
    </location>
</feature>
<dbReference type="GO" id="GO:0005886">
    <property type="term" value="C:plasma membrane"/>
    <property type="evidence" value="ECO:0007669"/>
    <property type="project" value="UniProtKB-SubCell"/>
</dbReference>
<comment type="similarity">
    <text evidence="2 7">Belongs to the XK family.</text>
</comment>
<feature type="transmembrane region" description="Helical" evidence="7">
    <location>
        <begin position="43"/>
        <end position="66"/>
    </location>
</feature>
<evidence type="ECO:0000313" key="9">
    <source>
        <dbReference type="EMBL" id="KZS18788.1"/>
    </source>
</evidence>
<feature type="compositionally biased region" description="Pro residues" evidence="8">
    <location>
        <begin position="537"/>
        <end position="546"/>
    </location>
</feature>
<dbReference type="InterPro" id="IPR018629">
    <property type="entry name" value="XK-rel"/>
</dbReference>
<dbReference type="AlphaFoldDB" id="A0A162PEX5"/>
<dbReference type="EMBL" id="LRGB01000512">
    <property type="protein sequence ID" value="KZS18788.1"/>
    <property type="molecule type" value="Genomic_DNA"/>
</dbReference>
<evidence type="ECO:0000256" key="3">
    <source>
        <dbReference type="ARBA" id="ARBA00022475"/>
    </source>
</evidence>
<evidence type="ECO:0000256" key="7">
    <source>
        <dbReference type="RuleBase" id="RU910716"/>
    </source>
</evidence>
<feature type="compositionally biased region" description="Acidic residues" evidence="8">
    <location>
        <begin position="682"/>
        <end position="692"/>
    </location>
</feature>
<accession>A0A162PEX5</accession>